<dbReference type="OrthoDB" id="10067503at2759"/>
<feature type="compositionally biased region" description="Polar residues" evidence="2">
    <location>
        <begin position="26"/>
        <end position="43"/>
    </location>
</feature>
<proteinExistence type="predicted"/>
<evidence type="ECO:0000313" key="4">
    <source>
        <dbReference type="EMBL" id="KAG9491380.1"/>
    </source>
</evidence>
<dbReference type="InterPro" id="IPR025258">
    <property type="entry name" value="RH_dom"/>
</dbReference>
<dbReference type="GO" id="GO:0000421">
    <property type="term" value="C:autophagosome membrane"/>
    <property type="evidence" value="ECO:0007669"/>
    <property type="project" value="TreeGrafter"/>
</dbReference>
<evidence type="ECO:0000256" key="2">
    <source>
        <dbReference type="SAM" id="MobiDB-lite"/>
    </source>
</evidence>
<comment type="caution">
    <text evidence="4">The sequence shown here is derived from an EMBL/GenBank/DDBJ whole genome shotgun (WGS) entry which is preliminary data.</text>
</comment>
<dbReference type="AlphaFoldDB" id="A0A8J6FQX7"/>
<accession>A0A8J6FQX7</accession>
<evidence type="ECO:0000313" key="5">
    <source>
        <dbReference type="Proteomes" id="UP000770717"/>
    </source>
</evidence>
<sequence length="464" mass="53626">MKSSCQYEQWVPQGGKQRIQKAPEETGSQRQKANSESAISTDSGYEGLAAVQSSPVETIFEEEECTRFPTYKCTTIHKYSITPESIDEEDEDDDDYDEDDDYYVLIEMEEFEQETTKKESAHPTERTEPLVSNTAEQTAMNLYRAFRKQWTGVAKDEQLAARATIDALSCKHTVPEELETSVSLEEEIKLVKIRDAEDWSPLQFQIITTEHPYVKRDEAVALQKYRCPGCGTKIEPKYTSRLRYCDYLGKYFCNCCHYLTGSPIPGRIFTSWNFGKYCVSNFSKNLVDIIWGSRLFNLLSVSPTLYKKVKDLQRVKEVQQQLIHIRKLIMTCRFSHEVVKAFEKIPSHLTRELHLFTLEDLFQVRQRTLLADLRELLALAVFHVGECQLCQAKGFFCEFCQHSKVIFPFQIEIVRRCEDCKACYHKECFKTGDCPKCLRIKARQARMSDSLFTSSEEVDPSPTA</sequence>
<name>A0A8J6FQX7_ELECQ</name>
<feature type="domain" description="Rubicon Homology" evidence="3">
    <location>
        <begin position="243"/>
        <end position="444"/>
    </location>
</feature>
<feature type="region of interest" description="Disordered" evidence="2">
    <location>
        <begin position="1"/>
        <end position="46"/>
    </location>
</feature>
<dbReference type="SMART" id="SM01175">
    <property type="entry name" value="DUF4206"/>
    <property type="match status" value="1"/>
</dbReference>
<evidence type="ECO:0000256" key="1">
    <source>
        <dbReference type="ARBA" id="ARBA00023006"/>
    </source>
</evidence>
<keyword evidence="5" id="KW-1185">Reference proteome</keyword>
<dbReference type="GO" id="GO:0061910">
    <property type="term" value="P:autophagosome-endosome fusion"/>
    <property type="evidence" value="ECO:0007669"/>
    <property type="project" value="TreeGrafter"/>
</dbReference>
<dbReference type="Proteomes" id="UP000770717">
    <property type="component" value="Unassembled WGS sequence"/>
</dbReference>
<protein>
    <recommendedName>
        <fullName evidence="3">Rubicon Homology domain-containing protein</fullName>
    </recommendedName>
</protein>
<dbReference type="InterPro" id="IPR048569">
    <property type="entry name" value="RUBC_PIKBD"/>
</dbReference>
<dbReference type="EMBL" id="WNTK01000001">
    <property type="protein sequence ID" value="KAG9491380.1"/>
    <property type="molecule type" value="Genomic_DNA"/>
</dbReference>
<dbReference type="Pfam" id="PF13901">
    <property type="entry name" value="RH_dom"/>
    <property type="match status" value="1"/>
</dbReference>
<dbReference type="InterPro" id="IPR052428">
    <property type="entry name" value="Autophagy_HostDef_Reg"/>
</dbReference>
<dbReference type="GO" id="GO:0097352">
    <property type="term" value="P:autophagosome maturation"/>
    <property type="evidence" value="ECO:0007669"/>
    <property type="project" value="TreeGrafter"/>
</dbReference>
<dbReference type="GO" id="GO:1901981">
    <property type="term" value="F:phosphatidylinositol phosphate binding"/>
    <property type="evidence" value="ECO:0007669"/>
    <property type="project" value="TreeGrafter"/>
</dbReference>
<dbReference type="PANTHER" id="PTHR45971:SF2">
    <property type="entry name" value="PROTEIN ASSOCIATED WITH UVRAG AS AUTOPHAGY ENHANCER"/>
    <property type="match status" value="1"/>
</dbReference>
<dbReference type="Pfam" id="PF21054">
    <property type="entry name" value="RUBC_PIKBD"/>
    <property type="match status" value="1"/>
</dbReference>
<dbReference type="PANTHER" id="PTHR45971">
    <property type="entry name" value="PHOX (PX) DOMAIN-CONTAINING PROTEIN"/>
    <property type="match status" value="1"/>
</dbReference>
<keyword evidence="1" id="KW-0072">Autophagy</keyword>
<organism evidence="4 5">
    <name type="scientific">Eleutherodactylus coqui</name>
    <name type="common">Puerto Rican coqui</name>
    <dbReference type="NCBI Taxonomy" id="57060"/>
    <lineage>
        <taxon>Eukaryota</taxon>
        <taxon>Metazoa</taxon>
        <taxon>Chordata</taxon>
        <taxon>Craniata</taxon>
        <taxon>Vertebrata</taxon>
        <taxon>Euteleostomi</taxon>
        <taxon>Amphibia</taxon>
        <taxon>Batrachia</taxon>
        <taxon>Anura</taxon>
        <taxon>Neobatrachia</taxon>
        <taxon>Hyloidea</taxon>
        <taxon>Eleutherodactylidae</taxon>
        <taxon>Eleutherodactylinae</taxon>
        <taxon>Eleutherodactylus</taxon>
        <taxon>Eleutherodactylus</taxon>
    </lineage>
</organism>
<evidence type="ECO:0000259" key="3">
    <source>
        <dbReference type="SMART" id="SM01175"/>
    </source>
</evidence>
<gene>
    <name evidence="4" type="ORF">GDO78_000079</name>
</gene>
<reference evidence="4" key="1">
    <citation type="thesis" date="2020" institute="ProQuest LLC" country="789 East Eisenhower Parkway, Ann Arbor, MI, USA">
        <title>Comparative Genomics and Chromosome Evolution.</title>
        <authorList>
            <person name="Mudd A.B."/>
        </authorList>
    </citation>
    <scope>NUCLEOTIDE SEQUENCE</scope>
    <source>
        <strain evidence="4">HN-11 Male</strain>
        <tissue evidence="4">Kidney and liver</tissue>
    </source>
</reference>
<dbReference type="GO" id="GO:0061909">
    <property type="term" value="P:autophagosome-lysosome fusion"/>
    <property type="evidence" value="ECO:0007669"/>
    <property type="project" value="TreeGrafter"/>
</dbReference>